<reference evidence="8" key="2">
    <citation type="submission" date="2021-04" db="EMBL/GenBank/DDBJ databases">
        <authorList>
            <person name="Gilroy R."/>
        </authorList>
    </citation>
    <scope>NUCLEOTIDE SEQUENCE</scope>
    <source>
        <strain evidence="8">USAMLcec3-2134</strain>
    </source>
</reference>
<dbReference type="CDD" id="cd17767">
    <property type="entry name" value="UP_EcUdp-like"/>
    <property type="match status" value="1"/>
</dbReference>
<dbReference type="PANTHER" id="PTHR43691:SF11">
    <property type="entry name" value="FI09636P-RELATED"/>
    <property type="match status" value="1"/>
</dbReference>
<dbReference type="Proteomes" id="UP000886883">
    <property type="component" value="Unassembled WGS sequence"/>
</dbReference>
<feature type="domain" description="Nucleoside phosphorylase" evidence="7">
    <location>
        <begin position="21"/>
        <end position="208"/>
    </location>
</feature>
<comment type="similarity">
    <text evidence="1">Belongs to the PNP/UDP phosphorylase family.</text>
</comment>
<dbReference type="PROSITE" id="PS01232">
    <property type="entry name" value="PNP_UDP_1"/>
    <property type="match status" value="1"/>
</dbReference>
<dbReference type="InterPro" id="IPR000845">
    <property type="entry name" value="Nucleoside_phosphorylase_d"/>
</dbReference>
<dbReference type="InterPro" id="IPR035994">
    <property type="entry name" value="Nucleoside_phosphorylase_sf"/>
</dbReference>
<evidence type="ECO:0000313" key="8">
    <source>
        <dbReference type="EMBL" id="HJB90591.1"/>
    </source>
</evidence>
<reference evidence="8" key="1">
    <citation type="journal article" date="2021" name="PeerJ">
        <title>Extensive microbial diversity within the chicken gut microbiome revealed by metagenomics and culture.</title>
        <authorList>
            <person name="Gilroy R."/>
            <person name="Ravi A."/>
            <person name="Getino M."/>
            <person name="Pursley I."/>
            <person name="Horton D.L."/>
            <person name="Alikhan N.F."/>
            <person name="Baker D."/>
            <person name="Gharbi K."/>
            <person name="Hall N."/>
            <person name="Watson M."/>
            <person name="Adriaenssens E.M."/>
            <person name="Foster-Nyarko E."/>
            <person name="Jarju S."/>
            <person name="Secka A."/>
            <person name="Antonio M."/>
            <person name="Oren A."/>
            <person name="Chaudhuri R.R."/>
            <person name="La Ragione R."/>
            <person name="Hildebrand F."/>
            <person name="Pallen M.J."/>
        </authorList>
    </citation>
    <scope>NUCLEOTIDE SEQUENCE</scope>
    <source>
        <strain evidence="8">USAMLcec3-2134</strain>
    </source>
</reference>
<dbReference type="Gene3D" id="3.40.50.1580">
    <property type="entry name" value="Nucleoside phosphorylase domain"/>
    <property type="match status" value="1"/>
</dbReference>
<organism evidence="8 9">
    <name type="scientific">Candidatus Eisenbergiella merdigallinarum</name>
    <dbReference type="NCBI Taxonomy" id="2838552"/>
    <lineage>
        <taxon>Bacteria</taxon>
        <taxon>Bacillati</taxon>
        <taxon>Bacillota</taxon>
        <taxon>Clostridia</taxon>
        <taxon>Lachnospirales</taxon>
        <taxon>Lachnospiraceae</taxon>
        <taxon>Eisenbergiella</taxon>
    </lineage>
</organism>
<comment type="caution">
    <text evidence="8">The sequence shown here is derived from an EMBL/GenBank/DDBJ whole genome shotgun (WGS) entry which is preliminary data.</text>
</comment>
<evidence type="ECO:0000313" key="9">
    <source>
        <dbReference type="Proteomes" id="UP000886883"/>
    </source>
</evidence>
<evidence type="ECO:0000259" key="7">
    <source>
        <dbReference type="Pfam" id="PF01048"/>
    </source>
</evidence>
<dbReference type="InterPro" id="IPR018016">
    <property type="entry name" value="Nucleoside_phosphorylase_CS"/>
</dbReference>
<dbReference type="EMBL" id="DWXE01000011">
    <property type="protein sequence ID" value="HJB90591.1"/>
    <property type="molecule type" value="Genomic_DNA"/>
</dbReference>
<dbReference type="PANTHER" id="PTHR43691">
    <property type="entry name" value="URIDINE PHOSPHORYLASE"/>
    <property type="match status" value="1"/>
</dbReference>
<accession>A0A9D2SD07</accession>
<dbReference type="GO" id="GO:0004850">
    <property type="term" value="F:uridine phosphorylase activity"/>
    <property type="evidence" value="ECO:0007669"/>
    <property type="project" value="UniProtKB-EC"/>
</dbReference>
<gene>
    <name evidence="8" type="ORF">H9763_03870</name>
</gene>
<keyword evidence="5" id="KW-0808">Transferase</keyword>
<evidence type="ECO:0000256" key="3">
    <source>
        <dbReference type="ARBA" id="ARBA00021980"/>
    </source>
</evidence>
<protein>
    <recommendedName>
        <fullName evidence="3">Uridine phosphorylase</fullName>
        <ecNumber evidence="2">2.4.2.3</ecNumber>
    </recommendedName>
</protein>
<evidence type="ECO:0000256" key="6">
    <source>
        <dbReference type="ARBA" id="ARBA00048447"/>
    </source>
</evidence>
<evidence type="ECO:0000256" key="1">
    <source>
        <dbReference type="ARBA" id="ARBA00010456"/>
    </source>
</evidence>
<proteinExistence type="inferred from homology"/>
<dbReference type="EC" id="2.4.2.3" evidence="2"/>
<dbReference type="GO" id="GO:0009164">
    <property type="term" value="P:nucleoside catabolic process"/>
    <property type="evidence" value="ECO:0007669"/>
    <property type="project" value="UniProtKB-ARBA"/>
</dbReference>
<name>A0A9D2SD07_9FIRM</name>
<comment type="catalytic activity">
    <reaction evidence="6">
        <text>uridine + phosphate = alpha-D-ribose 1-phosphate + uracil</text>
        <dbReference type="Rhea" id="RHEA:24388"/>
        <dbReference type="ChEBI" id="CHEBI:16704"/>
        <dbReference type="ChEBI" id="CHEBI:17568"/>
        <dbReference type="ChEBI" id="CHEBI:43474"/>
        <dbReference type="ChEBI" id="CHEBI:57720"/>
        <dbReference type="EC" id="2.4.2.3"/>
    </reaction>
</comment>
<dbReference type="SUPFAM" id="SSF53167">
    <property type="entry name" value="Purine and uridine phosphorylases"/>
    <property type="match status" value="1"/>
</dbReference>
<keyword evidence="4" id="KW-0328">Glycosyltransferase</keyword>
<evidence type="ECO:0000256" key="4">
    <source>
        <dbReference type="ARBA" id="ARBA00022676"/>
    </source>
</evidence>
<evidence type="ECO:0000256" key="2">
    <source>
        <dbReference type="ARBA" id="ARBA00011888"/>
    </source>
</evidence>
<dbReference type="Pfam" id="PF01048">
    <property type="entry name" value="PNP_UDP_1"/>
    <property type="match status" value="1"/>
</dbReference>
<dbReference type="GO" id="GO:0005829">
    <property type="term" value="C:cytosol"/>
    <property type="evidence" value="ECO:0007669"/>
    <property type="project" value="TreeGrafter"/>
</dbReference>
<dbReference type="AlphaFoldDB" id="A0A9D2SD07"/>
<evidence type="ECO:0000256" key="5">
    <source>
        <dbReference type="ARBA" id="ARBA00022679"/>
    </source>
</evidence>
<sequence>MEENMGKMPHIQLPEDLSVAYAVLPGDPDRAVRAMDFLEDAREIAFHREYRSVLGKFEGMEVLFLSTGMGGPSTAIAVEELARIGVRAAVRIGSCGALQPGMRLGDLVLVSGAVRDDGASRGYAPAQYPAIPDFGLLAACRDSADEAGFPWHMGIARSHDCLYGDGNPQIYEEWSRRGVLASDMETAALFVVGGLRGVRTASVLNVVSPWRADVGESVGRYADGDEAAAAGERNEILTALMALKRIEQQERREKSL</sequence>